<feature type="transmembrane region" description="Helical" evidence="1">
    <location>
        <begin position="6"/>
        <end position="24"/>
    </location>
</feature>
<sequence length="94" mass="10878">YLRDTYWIGIIIALFLLAVLIIYLRDKRFKWLILALILVVFLLGGGIWLLLSAFEALNYWLLIAGDALIVIAIVATCFTIRAKKTKIKIKKRKR</sequence>
<evidence type="ECO:0000313" key="2">
    <source>
        <dbReference type="EMBL" id="PIZ47517.1"/>
    </source>
</evidence>
<accession>A0A2M7TKS2</accession>
<evidence type="ECO:0000313" key="3">
    <source>
        <dbReference type="Proteomes" id="UP000229753"/>
    </source>
</evidence>
<reference evidence="3" key="1">
    <citation type="submission" date="2017-09" db="EMBL/GenBank/DDBJ databases">
        <title>Depth-based differentiation of microbial function through sediment-hosted aquifers and enrichment of novel symbionts in the deep terrestrial subsurface.</title>
        <authorList>
            <person name="Probst A.J."/>
            <person name="Ladd B."/>
            <person name="Jarett J.K."/>
            <person name="Geller-Mcgrath D.E."/>
            <person name="Sieber C.M.K."/>
            <person name="Emerson J.B."/>
            <person name="Anantharaman K."/>
            <person name="Thomas B.C."/>
            <person name="Malmstrom R."/>
            <person name="Stieglmeier M."/>
            <person name="Klingl A."/>
            <person name="Woyke T."/>
            <person name="Ryan C.M."/>
            <person name="Banfield J.F."/>
        </authorList>
    </citation>
    <scope>NUCLEOTIDE SEQUENCE [LARGE SCALE GENOMIC DNA]</scope>
</reference>
<evidence type="ECO:0000256" key="1">
    <source>
        <dbReference type="SAM" id="Phobius"/>
    </source>
</evidence>
<keyword evidence="1" id="KW-1133">Transmembrane helix</keyword>
<gene>
    <name evidence="2" type="ORF">COY29_05085</name>
</gene>
<dbReference type="Proteomes" id="UP000229753">
    <property type="component" value="Unassembled WGS sequence"/>
</dbReference>
<comment type="caution">
    <text evidence="2">The sequence shown here is derived from an EMBL/GenBank/DDBJ whole genome shotgun (WGS) entry which is preliminary data.</text>
</comment>
<proteinExistence type="predicted"/>
<evidence type="ECO:0008006" key="4">
    <source>
        <dbReference type="Google" id="ProtNLM"/>
    </source>
</evidence>
<name>A0A2M7TKS2_9BACT</name>
<protein>
    <recommendedName>
        <fullName evidence="4">DUF2157 domain-containing protein</fullName>
    </recommendedName>
</protein>
<feature type="transmembrane region" description="Helical" evidence="1">
    <location>
        <begin position="57"/>
        <end position="82"/>
    </location>
</feature>
<dbReference type="EMBL" id="PFNO01000169">
    <property type="protein sequence ID" value="PIZ47517.1"/>
    <property type="molecule type" value="Genomic_DNA"/>
</dbReference>
<organism evidence="2 3">
    <name type="scientific">Candidatus Woesebacteria bacterium CG_4_10_14_0_2_um_filter_39_14</name>
    <dbReference type="NCBI Taxonomy" id="1975054"/>
    <lineage>
        <taxon>Bacteria</taxon>
        <taxon>Candidatus Woeseibacteriota</taxon>
    </lineage>
</organism>
<feature type="non-terminal residue" evidence="2">
    <location>
        <position position="1"/>
    </location>
</feature>
<feature type="transmembrane region" description="Helical" evidence="1">
    <location>
        <begin position="31"/>
        <end position="51"/>
    </location>
</feature>
<dbReference type="AlphaFoldDB" id="A0A2M7TKS2"/>
<keyword evidence="1" id="KW-0472">Membrane</keyword>
<keyword evidence="1" id="KW-0812">Transmembrane</keyword>